<evidence type="ECO:0000313" key="2">
    <source>
        <dbReference type="EMBL" id="PMS36590.1"/>
    </source>
</evidence>
<comment type="caution">
    <text evidence="2">The sequence shown here is derived from an EMBL/GenBank/DDBJ whole genome shotgun (WGS) entry which is preliminary data.</text>
</comment>
<dbReference type="InterPro" id="IPR021549">
    <property type="entry name" value="DUF2894"/>
</dbReference>
<dbReference type="RefSeq" id="WP_102606831.1">
    <property type="nucleotide sequence ID" value="NZ_PNYC01000006.1"/>
</dbReference>
<name>A0A2N7X4Q5_9BURK</name>
<sequence>MNSAATEARARLEQWKARGADGLDPIRFRFIEALERRTAEQCGEARRILEERLSVLIQAYADEVGSAASQTTHSEAAMSPREPARGLLAQLVDSIANRSSVSGMSLRTGDAVHWRHPGAEFEALGYFREVWSKVNVESQLRQSLEQVPDNAGPLNSESLVHRALALMQKASPGYLRQFLSYVEALTSMERMNVGGVSASKEPSRSGSMRSATKSTRSKPR</sequence>
<proteinExistence type="predicted"/>
<gene>
    <name evidence="2" type="ORF">C0Z20_10765</name>
</gene>
<dbReference type="Proteomes" id="UP000235777">
    <property type="component" value="Unassembled WGS sequence"/>
</dbReference>
<organism evidence="2 3">
    <name type="scientific">Trinickia symbiotica</name>
    <dbReference type="NCBI Taxonomy" id="863227"/>
    <lineage>
        <taxon>Bacteria</taxon>
        <taxon>Pseudomonadati</taxon>
        <taxon>Pseudomonadota</taxon>
        <taxon>Betaproteobacteria</taxon>
        <taxon>Burkholderiales</taxon>
        <taxon>Burkholderiaceae</taxon>
        <taxon>Trinickia</taxon>
    </lineage>
</organism>
<reference evidence="2 3" key="1">
    <citation type="submission" date="2018-01" db="EMBL/GenBank/DDBJ databases">
        <title>Whole genome analyses suggest that Burkholderia sensu lato contains two further novel genera in the rhizoxinica-symbiotica group Mycetohabitans gen. nov., and Trinickia gen. nov.: implications for the evolution of diazotrophy and nodulation in the Burkholderiaceae.</title>
        <authorList>
            <person name="Estrada-de los Santos P."/>
            <person name="Palmer M."/>
            <person name="Chavez-Ramirez B."/>
            <person name="Beukes C."/>
            <person name="Steenkamp E.T."/>
            <person name="Hirsch A.M."/>
            <person name="Manyaka P."/>
            <person name="Maluk M."/>
            <person name="Lafos M."/>
            <person name="Crook M."/>
            <person name="Gross E."/>
            <person name="Simon M.F."/>
            <person name="Bueno dos Reis Junior F."/>
            <person name="Poole P.S."/>
            <person name="Venter S.N."/>
            <person name="James E.K."/>
        </authorList>
    </citation>
    <scope>NUCLEOTIDE SEQUENCE [LARGE SCALE GENOMIC DNA]</scope>
    <source>
        <strain evidence="2 3">JPY 581</strain>
    </source>
</reference>
<protein>
    <submittedName>
        <fullName evidence="2">DUF2894 domain-containing protein</fullName>
    </submittedName>
</protein>
<dbReference type="AlphaFoldDB" id="A0A2N7X4Q5"/>
<dbReference type="EMBL" id="PNYC01000006">
    <property type="protein sequence ID" value="PMS36590.1"/>
    <property type="molecule type" value="Genomic_DNA"/>
</dbReference>
<evidence type="ECO:0000313" key="3">
    <source>
        <dbReference type="Proteomes" id="UP000235777"/>
    </source>
</evidence>
<keyword evidence="3" id="KW-1185">Reference proteome</keyword>
<feature type="compositionally biased region" description="Polar residues" evidence="1">
    <location>
        <begin position="204"/>
        <end position="214"/>
    </location>
</feature>
<accession>A0A2N7X4Q5</accession>
<feature type="region of interest" description="Disordered" evidence="1">
    <location>
        <begin position="194"/>
        <end position="220"/>
    </location>
</feature>
<dbReference type="Pfam" id="PF11445">
    <property type="entry name" value="DUF2894"/>
    <property type="match status" value="1"/>
</dbReference>
<evidence type="ECO:0000256" key="1">
    <source>
        <dbReference type="SAM" id="MobiDB-lite"/>
    </source>
</evidence>